<gene>
    <name evidence="3" type="ORF">PENCOP_c001G01648</name>
</gene>
<comment type="caution">
    <text evidence="3">The sequence shown here is derived from an EMBL/GenBank/DDBJ whole genome shotgun (WGS) entry which is preliminary data.</text>
</comment>
<feature type="compositionally biased region" description="Basic and acidic residues" evidence="2">
    <location>
        <begin position="292"/>
        <end position="308"/>
    </location>
</feature>
<name>A0A1V6VA21_9EURO</name>
<feature type="compositionally biased region" description="Basic and acidic residues" evidence="2">
    <location>
        <begin position="449"/>
        <end position="462"/>
    </location>
</feature>
<protein>
    <submittedName>
        <fullName evidence="3">Uncharacterized protein</fullName>
    </submittedName>
</protein>
<evidence type="ECO:0000313" key="3">
    <source>
        <dbReference type="EMBL" id="OQE47323.1"/>
    </source>
</evidence>
<accession>A0A1V6VA21</accession>
<organism evidence="3 4">
    <name type="scientific">Penicillium coprophilum</name>
    <dbReference type="NCBI Taxonomy" id="36646"/>
    <lineage>
        <taxon>Eukaryota</taxon>
        <taxon>Fungi</taxon>
        <taxon>Dikarya</taxon>
        <taxon>Ascomycota</taxon>
        <taxon>Pezizomycotina</taxon>
        <taxon>Eurotiomycetes</taxon>
        <taxon>Eurotiomycetidae</taxon>
        <taxon>Eurotiales</taxon>
        <taxon>Aspergillaceae</taxon>
        <taxon>Penicillium</taxon>
    </lineage>
</organism>
<keyword evidence="1" id="KW-0175">Coiled coil</keyword>
<keyword evidence="4" id="KW-1185">Reference proteome</keyword>
<sequence length="853" mass="96018">MAATHGPATHLSAGPMAISAPTPDDEVREYEKILAINDQVFSGTHPRLNVPQHLVRKSGRNVQNVPLRTHLPKNPTPKAVSANAPVAAATKQPYNNSQSALARNALPAVPQPARVASKPTSEIDPIFLTKSDDLIRAELQLQRQRLERALRDQVELKKQETKQRPAVQDTKPDFDVSEVFKQALEAVKPLSLSDVSETSGPGGAASDSFDDNSFYSSRAPDSPPQTGGQEKLSPVAIIPPTGPATRAPVTHYADELQRLEALNRPGSDQEMPDAYLVADQRHPHSQKQGRYHKAEAPVSRFRDPHQFETVDEPEYSPPAPAAPPVDHREYPRAVESGAARNSRPDARYTDRTRDIRKPPSPASVKVVRNHITSPAAPRPSRVSPLATAKVPSVQQTRDERSEQASDQVYLEPDSARGSPNSPVFQVMSRKRRRLREGDEGPRPISHRTKNAEPIEAFIKEEPVSPPPFADDHTAVRGRNPAERPIYIDIASPHYTPVYESRGPPVREPIYEVDPYHGPLPDAGPQRTISRLSIRRPIREEADLRRLASSQYARQSDYAREYVEAHPRPVRAASYIVERPVQERPRYYEEAPPYAQHRYITADDMPPPTYRETYYEEAPQARMMAPPQRRIVVDEHGTQYYELLQAPRLQPMAPPPPPPPRPVSQMPKDVYDERVHHHAGSVRAPSVVQDPYGERHYLHEMPPPQPVYRRVTSEYARPVVAHERQGYAAPLALEGHEPYSRSNSVQVAEYLPRHAVYVDERGVPQERIIRTASVRPPQPRYEDSHEIVQRVGSVRPSGPGREPSIFMEDRQVGEYVERPYYIRDRRYYEGEGEEGDRIALDGANDTIQRGSQRY</sequence>
<dbReference type="AlphaFoldDB" id="A0A1V6VA21"/>
<evidence type="ECO:0000256" key="1">
    <source>
        <dbReference type="SAM" id="Coils"/>
    </source>
</evidence>
<feature type="compositionally biased region" description="Basic and acidic residues" evidence="2">
    <location>
        <begin position="342"/>
        <end position="357"/>
    </location>
</feature>
<dbReference type="Proteomes" id="UP000191500">
    <property type="component" value="Unassembled WGS sequence"/>
</dbReference>
<feature type="coiled-coil region" evidence="1">
    <location>
        <begin position="136"/>
        <end position="163"/>
    </location>
</feature>
<proteinExistence type="predicted"/>
<feature type="region of interest" description="Disordered" evidence="2">
    <location>
        <begin position="1"/>
        <end position="25"/>
    </location>
</feature>
<dbReference type="EMBL" id="MDDG01000001">
    <property type="protein sequence ID" value="OQE47323.1"/>
    <property type="molecule type" value="Genomic_DNA"/>
</dbReference>
<evidence type="ECO:0000313" key="4">
    <source>
        <dbReference type="Proteomes" id="UP000191500"/>
    </source>
</evidence>
<feature type="compositionally biased region" description="Low complexity" evidence="2">
    <location>
        <begin position="373"/>
        <end position="384"/>
    </location>
</feature>
<evidence type="ECO:0000256" key="2">
    <source>
        <dbReference type="SAM" id="MobiDB-lite"/>
    </source>
</evidence>
<reference evidence="4" key="1">
    <citation type="journal article" date="2017" name="Nat. Microbiol.">
        <title>Global analysis of biosynthetic gene clusters reveals vast potential of secondary metabolite production in Penicillium species.</title>
        <authorList>
            <person name="Nielsen J.C."/>
            <person name="Grijseels S."/>
            <person name="Prigent S."/>
            <person name="Ji B."/>
            <person name="Dainat J."/>
            <person name="Nielsen K.F."/>
            <person name="Frisvad J.C."/>
            <person name="Workman M."/>
            <person name="Nielsen J."/>
        </authorList>
    </citation>
    <scope>NUCLEOTIDE SEQUENCE [LARGE SCALE GENOMIC DNA]</scope>
    <source>
        <strain evidence="4">IBT 31321</strain>
    </source>
</reference>
<feature type="region of interest" description="Disordered" evidence="2">
    <location>
        <begin position="191"/>
        <end position="475"/>
    </location>
</feature>